<dbReference type="EMBL" id="ML769741">
    <property type="protein sequence ID" value="KAE9388489.1"/>
    <property type="molecule type" value="Genomic_DNA"/>
</dbReference>
<dbReference type="Proteomes" id="UP000799118">
    <property type="component" value="Unassembled WGS sequence"/>
</dbReference>
<feature type="region of interest" description="Disordered" evidence="1">
    <location>
        <begin position="1"/>
        <end position="150"/>
    </location>
</feature>
<dbReference type="OrthoDB" id="3210574at2759"/>
<protein>
    <submittedName>
        <fullName evidence="2">Uncharacterized protein</fullName>
    </submittedName>
</protein>
<organism evidence="2 3">
    <name type="scientific">Gymnopus androsaceus JB14</name>
    <dbReference type="NCBI Taxonomy" id="1447944"/>
    <lineage>
        <taxon>Eukaryota</taxon>
        <taxon>Fungi</taxon>
        <taxon>Dikarya</taxon>
        <taxon>Basidiomycota</taxon>
        <taxon>Agaricomycotina</taxon>
        <taxon>Agaricomycetes</taxon>
        <taxon>Agaricomycetidae</taxon>
        <taxon>Agaricales</taxon>
        <taxon>Marasmiineae</taxon>
        <taxon>Omphalotaceae</taxon>
        <taxon>Gymnopus</taxon>
    </lineage>
</organism>
<evidence type="ECO:0000313" key="3">
    <source>
        <dbReference type="Proteomes" id="UP000799118"/>
    </source>
</evidence>
<dbReference type="AlphaFoldDB" id="A0A6A4GRS8"/>
<sequence length="150" mass="16378">MSTPTFTPSADMDTAAGIRPTHHVHSSNDPLPGAKKGVNAVDYSTETMERTPSTWNERTEEQFARDQPEWDSEIRLGSEQNQKQERHHEEQPNVVGGDLPGPGIASEESKSGKASMMDKVVGKTQKVIGKATHKPEMQEKGEVRATAGKA</sequence>
<reference evidence="2" key="1">
    <citation type="journal article" date="2019" name="Environ. Microbiol.">
        <title>Fungal ecological strategies reflected in gene transcription - a case study of two litter decomposers.</title>
        <authorList>
            <person name="Barbi F."/>
            <person name="Kohler A."/>
            <person name="Barry K."/>
            <person name="Baskaran P."/>
            <person name="Daum C."/>
            <person name="Fauchery L."/>
            <person name="Ihrmark K."/>
            <person name="Kuo A."/>
            <person name="LaButti K."/>
            <person name="Lipzen A."/>
            <person name="Morin E."/>
            <person name="Grigoriev I.V."/>
            <person name="Henrissat B."/>
            <person name="Lindahl B."/>
            <person name="Martin F."/>
        </authorList>
    </citation>
    <scope>NUCLEOTIDE SEQUENCE</scope>
    <source>
        <strain evidence="2">JB14</strain>
    </source>
</reference>
<evidence type="ECO:0000256" key="1">
    <source>
        <dbReference type="SAM" id="MobiDB-lite"/>
    </source>
</evidence>
<accession>A0A6A4GRS8</accession>
<feature type="compositionally biased region" description="Polar residues" evidence="1">
    <location>
        <begin position="42"/>
        <end position="56"/>
    </location>
</feature>
<feature type="compositionally biased region" description="Basic and acidic residues" evidence="1">
    <location>
        <begin position="133"/>
        <end position="143"/>
    </location>
</feature>
<gene>
    <name evidence="2" type="ORF">BT96DRAFT_927061</name>
</gene>
<keyword evidence="3" id="KW-1185">Reference proteome</keyword>
<name>A0A6A4GRS8_9AGAR</name>
<evidence type="ECO:0000313" key="2">
    <source>
        <dbReference type="EMBL" id="KAE9388489.1"/>
    </source>
</evidence>
<feature type="compositionally biased region" description="Basic and acidic residues" evidence="1">
    <location>
        <begin position="57"/>
        <end position="91"/>
    </location>
</feature>
<proteinExistence type="predicted"/>